<feature type="domain" description="SGNH hydrolase-type esterase" evidence="1">
    <location>
        <begin position="167"/>
        <end position="341"/>
    </location>
</feature>
<evidence type="ECO:0000313" key="3">
    <source>
        <dbReference type="Proteomes" id="UP000294697"/>
    </source>
</evidence>
<keyword evidence="2" id="KW-0378">Hydrolase</keyword>
<dbReference type="InterPro" id="IPR013830">
    <property type="entry name" value="SGNH_hydro"/>
</dbReference>
<dbReference type="SUPFAM" id="SSF52266">
    <property type="entry name" value="SGNH hydrolase"/>
    <property type="match status" value="1"/>
</dbReference>
<dbReference type="AlphaFoldDB" id="A0A4R7YYY2"/>
<comment type="caution">
    <text evidence="2">The sequence shown here is derived from an EMBL/GenBank/DDBJ whole genome shotgun (WGS) entry which is preliminary data.</text>
</comment>
<dbReference type="InterPro" id="IPR036514">
    <property type="entry name" value="SGNH_hydro_sf"/>
</dbReference>
<accession>A0A4R7YYY2</accession>
<dbReference type="Gene3D" id="3.40.50.1110">
    <property type="entry name" value="SGNH hydrolase"/>
    <property type="match status" value="1"/>
</dbReference>
<dbReference type="EMBL" id="SODA01000020">
    <property type="protein sequence ID" value="TDW01503.1"/>
    <property type="molecule type" value="Genomic_DNA"/>
</dbReference>
<dbReference type="Pfam" id="PF14606">
    <property type="entry name" value="Lipase_GDSL_3"/>
    <property type="match status" value="1"/>
</dbReference>
<reference evidence="2 3" key="1">
    <citation type="submission" date="2019-03" db="EMBL/GenBank/DDBJ databases">
        <title>Subsurface microbial communities from deep shales in Ohio and West Virginia, USA.</title>
        <authorList>
            <person name="Wrighton K."/>
        </authorList>
    </citation>
    <scope>NUCLEOTIDE SEQUENCE [LARGE SCALE GENOMIC DNA]</scope>
    <source>
        <strain evidence="2 3">MSL9.2</strain>
    </source>
</reference>
<gene>
    <name evidence="2" type="ORF">C8C77_12033</name>
</gene>
<protein>
    <submittedName>
        <fullName evidence="2">GDSL-like lipase/acylhydrolase family protein</fullName>
    </submittedName>
</protein>
<dbReference type="Proteomes" id="UP000294697">
    <property type="component" value="Unassembled WGS sequence"/>
</dbReference>
<dbReference type="GO" id="GO:0016787">
    <property type="term" value="F:hydrolase activity"/>
    <property type="evidence" value="ECO:0007669"/>
    <property type="project" value="UniProtKB-KW"/>
</dbReference>
<evidence type="ECO:0000259" key="1">
    <source>
        <dbReference type="Pfam" id="PF14606"/>
    </source>
</evidence>
<evidence type="ECO:0000313" key="2">
    <source>
        <dbReference type="EMBL" id="TDW01503.1"/>
    </source>
</evidence>
<proteinExistence type="predicted"/>
<name>A0A4R7YYY2_9FIRM</name>
<organism evidence="2 3">
    <name type="scientific">Halanaerobium saccharolyticum</name>
    <dbReference type="NCBI Taxonomy" id="43595"/>
    <lineage>
        <taxon>Bacteria</taxon>
        <taxon>Bacillati</taxon>
        <taxon>Bacillota</taxon>
        <taxon>Clostridia</taxon>
        <taxon>Halanaerobiales</taxon>
        <taxon>Halanaerobiaceae</taxon>
        <taxon>Halanaerobium</taxon>
    </lineage>
</organism>
<sequence>MSVRKGINLNFKNAELYNIEELIKVDEKYYRMSRLNAQIRGEIAESTAERSFYNCGCEIRFNLKGEKAEIALLRKPGEEVLTTGAAEIYYGDFQASYQETPRILSNEPLTITIKQKIVVEVKNTAKNLNNVFAPELVRILLPYDWDNYLIDIRGNLDPPAASQVPAKKILTYGSSITHGGSANHPGESYAFKLAQLLGYDLINKGFAGSAKMEPAMANYLAELDWDLAVLEMGINIIDDWSLEKFAKKIDYFIEEIALKNQDKWIFCTDLFRNRRDFNDNHKSKEFRRIIKNKVETLNLKKLKYVSGLELLTDIRGLSADFVHPSTYGMDQIAHNFYKKIRKMIT</sequence>